<keyword evidence="2" id="KW-1185">Reference proteome</keyword>
<protein>
    <submittedName>
        <fullName evidence="1">Uncharacterized protein</fullName>
    </submittedName>
</protein>
<evidence type="ECO:0000313" key="2">
    <source>
        <dbReference type="Proteomes" id="UP001138997"/>
    </source>
</evidence>
<dbReference type="AlphaFoldDB" id="A0A9X1SWI1"/>
<name>A0A9X1SWI1_9ACTN</name>
<sequence>MAGLLDEGVDLRNADAVIGTSAGSFVEAIGARFGLVSRSFPAQVDPEVRRAAVRG</sequence>
<dbReference type="EMBL" id="JAJOMB010000014">
    <property type="protein sequence ID" value="MCD5314035.1"/>
    <property type="molecule type" value="Genomic_DNA"/>
</dbReference>
<accession>A0A9X1SWI1</accession>
<organism evidence="1 2">
    <name type="scientific">Kineosporia babensis</name>
    <dbReference type="NCBI Taxonomy" id="499548"/>
    <lineage>
        <taxon>Bacteria</taxon>
        <taxon>Bacillati</taxon>
        <taxon>Actinomycetota</taxon>
        <taxon>Actinomycetes</taxon>
        <taxon>Kineosporiales</taxon>
        <taxon>Kineosporiaceae</taxon>
        <taxon>Kineosporia</taxon>
    </lineage>
</organism>
<comment type="caution">
    <text evidence="1">The sequence shown here is derived from an EMBL/GenBank/DDBJ whole genome shotgun (WGS) entry which is preliminary data.</text>
</comment>
<dbReference type="Proteomes" id="UP001138997">
    <property type="component" value="Unassembled WGS sequence"/>
</dbReference>
<gene>
    <name evidence="1" type="ORF">LR394_24310</name>
</gene>
<evidence type="ECO:0000313" key="1">
    <source>
        <dbReference type="EMBL" id="MCD5314035.1"/>
    </source>
</evidence>
<reference evidence="1" key="1">
    <citation type="submission" date="2021-11" db="EMBL/GenBank/DDBJ databases">
        <title>Streptomyces corallinus and Kineosporia corallina sp. nov., two new coral-derived marine actinobacteria.</title>
        <authorList>
            <person name="Buangrab K."/>
            <person name="Sutthacheep M."/>
            <person name="Yeemin T."/>
            <person name="Harunari E."/>
            <person name="Igarashi Y."/>
            <person name="Sripreechasak P."/>
            <person name="Kanchanasin P."/>
            <person name="Tanasupawat S."/>
            <person name="Phongsopitanun W."/>
        </authorList>
    </citation>
    <scope>NUCLEOTIDE SEQUENCE</scope>
    <source>
        <strain evidence="1">JCM 31032</strain>
    </source>
</reference>
<proteinExistence type="predicted"/>
<dbReference type="RefSeq" id="WP_231446225.1">
    <property type="nucleotide sequence ID" value="NZ_JAJOMB010000014.1"/>
</dbReference>